<evidence type="ECO:0000313" key="1">
    <source>
        <dbReference type="EMBL" id="CAG8833440.1"/>
    </source>
</evidence>
<feature type="non-terminal residue" evidence="1">
    <location>
        <position position="1"/>
    </location>
</feature>
<gene>
    <name evidence="1" type="ORF">GMARGA_LOCUS31557</name>
</gene>
<reference evidence="1 2" key="1">
    <citation type="submission" date="2021-06" db="EMBL/GenBank/DDBJ databases">
        <authorList>
            <person name="Kallberg Y."/>
            <person name="Tangrot J."/>
            <person name="Rosling A."/>
        </authorList>
    </citation>
    <scope>NUCLEOTIDE SEQUENCE [LARGE SCALE GENOMIC DNA]</scope>
    <source>
        <strain evidence="1 2">120-4 pot B 10/14</strain>
    </source>
</reference>
<accession>A0ABN7WJE8</accession>
<name>A0ABN7WJE8_GIGMA</name>
<organism evidence="1 2">
    <name type="scientific">Gigaspora margarita</name>
    <dbReference type="NCBI Taxonomy" id="4874"/>
    <lineage>
        <taxon>Eukaryota</taxon>
        <taxon>Fungi</taxon>
        <taxon>Fungi incertae sedis</taxon>
        <taxon>Mucoromycota</taxon>
        <taxon>Glomeromycotina</taxon>
        <taxon>Glomeromycetes</taxon>
        <taxon>Diversisporales</taxon>
        <taxon>Gigasporaceae</taxon>
        <taxon>Gigaspora</taxon>
    </lineage>
</organism>
<keyword evidence="2" id="KW-1185">Reference proteome</keyword>
<dbReference type="PANTHER" id="PTHR46954:SF1">
    <property type="entry name" value="C2H2-TYPE DOMAIN-CONTAINING PROTEIN"/>
    <property type="match status" value="1"/>
</dbReference>
<sequence>SSSRTQVSGSVTDNFFYIIIPLIVHPVEKIRNNASAQKKSAKLKEIAEKNIKELENIYNITTDSQLRKDLFTRISDLEYGSADKRRRKEAIKVRIVNHLPKAYHHPAWISVTGVSCDKTKEHPNEHYCLASIKEARQFAQTFSDISIIISQDNKSKIGLGISVVGTSSITYAEDLFSLVSDEQYSGILKINNNIKPIWILLVNGGPDENPRHFKNIQSYCKLFRKFNVDYLTICMHAPKQFKYNPIERGMFTLSGKLARIILPINHFGNHFDSQGKTIDTELATQNFCHAGTILCDIWCHDPIFGKYMNATYVDEATNPFINL</sequence>
<dbReference type="PANTHER" id="PTHR46954">
    <property type="entry name" value="C2H2-TYPE DOMAIN-CONTAINING PROTEIN"/>
    <property type="match status" value="1"/>
</dbReference>
<feature type="non-terminal residue" evidence="1">
    <location>
        <position position="323"/>
    </location>
</feature>
<evidence type="ECO:0000313" key="2">
    <source>
        <dbReference type="Proteomes" id="UP000789901"/>
    </source>
</evidence>
<proteinExistence type="predicted"/>
<protein>
    <submittedName>
        <fullName evidence="1">46089_t:CDS:1</fullName>
    </submittedName>
</protein>
<dbReference type="Proteomes" id="UP000789901">
    <property type="component" value="Unassembled WGS sequence"/>
</dbReference>
<comment type="caution">
    <text evidence="1">The sequence shown here is derived from an EMBL/GenBank/DDBJ whole genome shotgun (WGS) entry which is preliminary data.</text>
</comment>
<dbReference type="EMBL" id="CAJVQB010047381">
    <property type="protein sequence ID" value="CAG8833440.1"/>
    <property type="molecule type" value="Genomic_DNA"/>
</dbReference>